<protein>
    <submittedName>
        <fullName evidence="3">DUF378 domain-containing protein</fullName>
    </submittedName>
</protein>
<name>A0A494YS23_9BACI</name>
<dbReference type="Pfam" id="PF04070">
    <property type="entry name" value="DUF378"/>
    <property type="match status" value="1"/>
</dbReference>
<feature type="compositionally biased region" description="Basic and acidic residues" evidence="1">
    <location>
        <begin position="107"/>
        <end position="117"/>
    </location>
</feature>
<keyword evidence="2" id="KW-0812">Transmembrane</keyword>
<gene>
    <name evidence="3" type="ORF">D8M05_18155</name>
</gene>
<proteinExistence type="predicted"/>
<organism evidence="3 4">
    <name type="scientific">Oceanobacillus bengalensis</name>
    <dbReference type="NCBI Taxonomy" id="1435466"/>
    <lineage>
        <taxon>Bacteria</taxon>
        <taxon>Bacillati</taxon>
        <taxon>Bacillota</taxon>
        <taxon>Bacilli</taxon>
        <taxon>Bacillales</taxon>
        <taxon>Bacillaceae</taxon>
        <taxon>Oceanobacillus</taxon>
    </lineage>
</organism>
<feature type="transmembrane region" description="Helical" evidence="2">
    <location>
        <begin position="7"/>
        <end position="27"/>
    </location>
</feature>
<accession>A0A494YS23</accession>
<evidence type="ECO:0000313" key="4">
    <source>
        <dbReference type="Proteomes" id="UP000281813"/>
    </source>
</evidence>
<dbReference type="AlphaFoldDB" id="A0A494YS23"/>
<dbReference type="PANTHER" id="PTHR37304">
    <property type="entry name" value="MEMBRANE PROTEIN-RELATED"/>
    <property type="match status" value="1"/>
</dbReference>
<keyword evidence="4" id="KW-1185">Reference proteome</keyword>
<evidence type="ECO:0000313" key="3">
    <source>
        <dbReference type="EMBL" id="RKQ12460.1"/>
    </source>
</evidence>
<keyword evidence="2" id="KW-1133">Transmembrane helix</keyword>
<dbReference type="EMBL" id="RBZO01000042">
    <property type="protein sequence ID" value="RKQ12460.1"/>
    <property type="molecule type" value="Genomic_DNA"/>
</dbReference>
<feature type="transmembrane region" description="Helical" evidence="2">
    <location>
        <begin position="39"/>
        <end position="57"/>
    </location>
</feature>
<dbReference type="RefSeq" id="WP_121134377.1">
    <property type="nucleotide sequence ID" value="NZ_JBHUFK010000009.1"/>
</dbReference>
<comment type="caution">
    <text evidence="3">The sequence shown here is derived from an EMBL/GenBank/DDBJ whole genome shotgun (WGS) entry which is preliminary data.</text>
</comment>
<keyword evidence="2" id="KW-0472">Membrane</keyword>
<dbReference type="OrthoDB" id="9812136at2"/>
<reference evidence="3 4" key="1">
    <citation type="journal article" date="2015" name="Antonie Van Leeuwenhoek">
        <title>Oceanobacillus bengalensis sp. nov., a bacterium isolated from seawater of the Bay of Bengal.</title>
        <authorList>
            <person name="Yongchang O."/>
            <person name="Xiang W."/>
            <person name="Wang G."/>
        </authorList>
    </citation>
    <scope>NUCLEOTIDE SEQUENCE [LARGE SCALE GENOMIC DNA]</scope>
    <source>
        <strain evidence="3 4">MCCC 1K00260</strain>
    </source>
</reference>
<feature type="region of interest" description="Disordered" evidence="1">
    <location>
        <begin position="93"/>
        <end position="117"/>
    </location>
</feature>
<dbReference type="PANTHER" id="PTHR37304:SF1">
    <property type="entry name" value="MEMBRANE PROTEIN"/>
    <property type="match status" value="1"/>
</dbReference>
<evidence type="ECO:0000256" key="1">
    <source>
        <dbReference type="SAM" id="MobiDB-lite"/>
    </source>
</evidence>
<evidence type="ECO:0000256" key="2">
    <source>
        <dbReference type="SAM" id="Phobius"/>
    </source>
</evidence>
<sequence length="117" mass="13086">MRFLKSLTLTLIIVGALNWGLIALFQFDLVAALFGGQDAILSRLVYGLVGLSGLYYVTTILNPTPAEVIDINTRQRIQPSQLKYGTEFGEEKHTENPHAHTLQTSEQFRKPPDIDND</sequence>
<dbReference type="Proteomes" id="UP000281813">
    <property type="component" value="Unassembled WGS sequence"/>
</dbReference>
<dbReference type="InterPro" id="IPR007211">
    <property type="entry name" value="DUF378"/>
</dbReference>